<feature type="compositionally biased region" description="Polar residues" evidence="1">
    <location>
        <begin position="184"/>
        <end position="201"/>
    </location>
</feature>
<dbReference type="STRING" id="1160497.A0A1L9V5V5"/>
<dbReference type="InterPro" id="IPR036322">
    <property type="entry name" value="WD40_repeat_dom_sf"/>
</dbReference>
<evidence type="ECO:0000256" key="1">
    <source>
        <dbReference type="SAM" id="MobiDB-lite"/>
    </source>
</evidence>
<evidence type="ECO:0000313" key="4">
    <source>
        <dbReference type="Proteomes" id="UP000184300"/>
    </source>
</evidence>
<proteinExistence type="predicted"/>
<feature type="domain" description="Inositol polyphosphate-related phosphatase" evidence="2">
    <location>
        <begin position="894"/>
        <end position="1235"/>
    </location>
</feature>
<evidence type="ECO:0000259" key="2">
    <source>
        <dbReference type="SMART" id="SM00128"/>
    </source>
</evidence>
<feature type="compositionally biased region" description="Polar residues" evidence="1">
    <location>
        <begin position="20"/>
        <end position="43"/>
    </location>
</feature>
<keyword evidence="4" id="KW-1185">Reference proteome</keyword>
<dbReference type="Proteomes" id="UP000184300">
    <property type="component" value="Unassembled WGS sequence"/>
</dbReference>
<evidence type="ECO:0000313" key="3">
    <source>
        <dbReference type="EMBL" id="OJJ79222.1"/>
    </source>
</evidence>
<dbReference type="SUPFAM" id="SSF50978">
    <property type="entry name" value="WD40 repeat-like"/>
    <property type="match status" value="1"/>
</dbReference>
<feature type="non-terminal residue" evidence="3">
    <location>
        <position position="1"/>
    </location>
</feature>
<dbReference type="Gene3D" id="3.60.10.10">
    <property type="entry name" value="Endonuclease/exonuclease/phosphatase"/>
    <property type="match status" value="1"/>
</dbReference>
<dbReference type="OrthoDB" id="2248459at2759"/>
<feature type="region of interest" description="Disordered" evidence="1">
    <location>
        <begin position="1"/>
        <end position="564"/>
    </location>
</feature>
<dbReference type="InterPro" id="IPR046985">
    <property type="entry name" value="IP5"/>
</dbReference>
<protein>
    <recommendedName>
        <fullName evidence="2">Inositol polyphosphate-related phosphatase domain-containing protein</fullName>
    </recommendedName>
</protein>
<dbReference type="InterPro" id="IPR036691">
    <property type="entry name" value="Endo/exonu/phosph_ase_sf"/>
</dbReference>
<dbReference type="SUPFAM" id="SSF56219">
    <property type="entry name" value="DNase I-like"/>
    <property type="match status" value="1"/>
</dbReference>
<feature type="compositionally biased region" description="Low complexity" evidence="1">
    <location>
        <begin position="382"/>
        <end position="399"/>
    </location>
</feature>
<feature type="compositionally biased region" description="Pro residues" evidence="1">
    <location>
        <begin position="407"/>
        <end position="416"/>
    </location>
</feature>
<dbReference type="VEuPathDB" id="FungiDB:ASPGLDRAFT_52844"/>
<feature type="compositionally biased region" description="Polar residues" evidence="1">
    <location>
        <begin position="359"/>
        <end position="371"/>
    </location>
</feature>
<gene>
    <name evidence="3" type="ORF">ASPGLDRAFT_52844</name>
</gene>
<feature type="compositionally biased region" description="Pro residues" evidence="1">
    <location>
        <begin position="513"/>
        <end position="525"/>
    </location>
</feature>
<dbReference type="Pfam" id="PF19056">
    <property type="entry name" value="WD40_2"/>
    <property type="match status" value="1"/>
</dbReference>
<dbReference type="FunFam" id="3.60.10.10:FF:000036">
    <property type="entry name" value="Inositol polyphosphate phosphatase, putative"/>
    <property type="match status" value="1"/>
</dbReference>
<organism evidence="3 4">
    <name type="scientific">Aspergillus glaucus CBS 516.65</name>
    <dbReference type="NCBI Taxonomy" id="1160497"/>
    <lineage>
        <taxon>Eukaryota</taxon>
        <taxon>Fungi</taxon>
        <taxon>Dikarya</taxon>
        <taxon>Ascomycota</taxon>
        <taxon>Pezizomycotina</taxon>
        <taxon>Eurotiomycetes</taxon>
        <taxon>Eurotiomycetidae</taxon>
        <taxon>Eurotiales</taxon>
        <taxon>Aspergillaceae</taxon>
        <taxon>Aspergillus</taxon>
        <taxon>Aspergillus subgen. Aspergillus</taxon>
    </lineage>
</organism>
<feature type="compositionally biased region" description="Polar residues" evidence="1">
    <location>
        <begin position="125"/>
        <end position="140"/>
    </location>
</feature>
<dbReference type="GO" id="GO:0046856">
    <property type="term" value="P:phosphatidylinositol dephosphorylation"/>
    <property type="evidence" value="ECO:0007669"/>
    <property type="project" value="InterPro"/>
</dbReference>
<name>A0A1L9V5V5_ASPGL</name>
<dbReference type="PANTHER" id="PTHR11200:SF240">
    <property type="entry name" value="INOSITOL POLYPHOSPHATE 5-PHOSPHATASE C9G1.10C-RELATED"/>
    <property type="match status" value="1"/>
</dbReference>
<feature type="compositionally biased region" description="Low complexity" evidence="1">
    <location>
        <begin position="478"/>
        <end position="488"/>
    </location>
</feature>
<feature type="compositionally biased region" description="Polar residues" evidence="1">
    <location>
        <begin position="419"/>
        <end position="436"/>
    </location>
</feature>
<dbReference type="PANTHER" id="PTHR11200">
    <property type="entry name" value="INOSITOL 5-PHOSPHATASE"/>
    <property type="match status" value="1"/>
</dbReference>
<dbReference type="Pfam" id="PF22669">
    <property type="entry name" value="Exo_endo_phos2"/>
    <property type="match status" value="1"/>
</dbReference>
<feature type="compositionally biased region" description="Basic and acidic residues" evidence="1">
    <location>
        <begin position="493"/>
        <end position="509"/>
    </location>
</feature>
<feature type="compositionally biased region" description="Polar residues" evidence="1">
    <location>
        <begin position="456"/>
        <end position="471"/>
    </location>
</feature>
<sequence length="1285" mass="142873">MEGNKDKDNTDNAPLRPVSSLLSHFENLSHTRSSSAVTPNTRDLSLLKSPEPRDDDPRSHFSRASVDLSRPRSPWTPQPQPQQQADAQQIPDQLYRHRTGGFANREASRANGSPGRRHGRPMSLSFRSSPQLAPTLTVDSPRSPPRGLVESPDELAEDGNRVSRSPLGLGLDTGAGASHESLPSRLSRSSVAGTPNSNIPGNLSPGELHSARFAMRDSPSDRKAKSASLPPPANRADKPKIPVKPANLAFQESNTLAAPRAKRASSDLRVSPFSTPPSSPEKSPPKTNPPRPLRSETESPAQQLFEDRAGVHSPLAQDARELGFNRRPPQPQREPSRDTKPLTVQIPAGQQRQVEPLSSVPQSAQRLQATSDMPGDRPGLPPRASVQSRRVSPSRQVPADFPVSSPHQPPAQPRRPSPGRQTVQSRSPSRQMSNAEYPSPAQQQPPQPLLPRRANPSPSRQTANADFSVSSPRPLEPIPQQQPLAPQQPARPPELHRQPSYSRESKPSYDRGQPPPPPQNPPQPRPRPDTEDEEEHYPSQPTVTLTDYPDASNANRRPPAIKNSPNEILTRYDTRLMDVCGKYVCTTGYLTRVWDLTNGEQIMSLSHGETVKTLSMAFKPGAGLEDEGRRVWLGTNSGELHEVDIATRAVVASRSYPSRREVIKILRHKKEMWTMDDEGRLLIWPADESGVPNLQYSYHNPYDRVARGQTFSMVVGDELWLATGKDIHVYQPYARDDASFKVLRKPLVSQSAGEVTSGACTTKNGGRVYLGHADGKISVYSVKDYACLAVVNVSVYKINCLSVVGDYLWAGYKTGMIYVYDVNSNPWTVKKDWKAHDSPVSSFILDTSSVWTMNRLQVTSLGTDNCIRLWDGTLESDWLESRMQSRDVEFCTFREMRAVVMTWNAGASTPGSVRTSTFIQDAIHPDDPPGILVFGFQELVDLEDKKITAKSLLKSSKKKEKKEAGEKEHMSRQYRVWAEHLTRCVNDCMPLDESYVLLHTANMVGLFTCVFVRHKERERIKNVRAAEVKRGMGGLHGNKGALILRLVLDDSSLCFVNCHLAAGQTQTAHRNNDVAAILEAECLASETSLTARADHFVSGGDGSMIMDHEICVLNGDLNYRIDSIPRNVIIDAVRQNNLPKLLDRDQLLASRRKNPGFRLRSFNEAPITFAPTYKYDVGTDEYDSSEKKRSPAWCDRVLYRGLGRIKQLDYRRHEVRASDHRPVSAFFKLRIKTVLPSERAATWESCQAEFQKERKRLTSEASIEYLISVLGTEPNQARALILGGA</sequence>
<dbReference type="SMART" id="SM00128">
    <property type="entry name" value="IPPc"/>
    <property type="match status" value="1"/>
</dbReference>
<feature type="compositionally biased region" description="Basic and acidic residues" evidence="1">
    <location>
        <begin position="50"/>
        <end position="59"/>
    </location>
</feature>
<accession>A0A1L9V5V5</accession>
<dbReference type="InterPro" id="IPR015943">
    <property type="entry name" value="WD40/YVTN_repeat-like_dom_sf"/>
</dbReference>
<dbReference type="EMBL" id="KV878920">
    <property type="protein sequence ID" value="OJJ79222.1"/>
    <property type="molecule type" value="Genomic_DNA"/>
</dbReference>
<feature type="compositionally biased region" description="Basic and acidic residues" evidence="1">
    <location>
        <begin position="1"/>
        <end position="10"/>
    </location>
</feature>
<dbReference type="GeneID" id="34464109"/>
<dbReference type="Gene3D" id="2.130.10.10">
    <property type="entry name" value="YVTN repeat-like/Quinoprotein amine dehydrogenase"/>
    <property type="match status" value="1"/>
</dbReference>
<dbReference type="InterPro" id="IPR000300">
    <property type="entry name" value="IPPc"/>
</dbReference>
<feature type="compositionally biased region" description="Basic and acidic residues" evidence="1">
    <location>
        <begin position="214"/>
        <end position="224"/>
    </location>
</feature>
<dbReference type="GO" id="GO:0004439">
    <property type="term" value="F:phosphatidylinositol-4,5-bisphosphate 5-phosphatase activity"/>
    <property type="evidence" value="ECO:0007669"/>
    <property type="project" value="TreeGrafter"/>
</dbReference>
<reference evidence="4" key="1">
    <citation type="journal article" date="2017" name="Genome Biol.">
        <title>Comparative genomics reveals high biological diversity and specific adaptations in the industrially and medically important fungal genus Aspergillus.</title>
        <authorList>
            <person name="de Vries R.P."/>
            <person name="Riley R."/>
            <person name="Wiebenga A."/>
            <person name="Aguilar-Osorio G."/>
            <person name="Amillis S."/>
            <person name="Uchima C.A."/>
            <person name="Anderluh G."/>
            <person name="Asadollahi M."/>
            <person name="Askin M."/>
            <person name="Barry K."/>
            <person name="Battaglia E."/>
            <person name="Bayram O."/>
            <person name="Benocci T."/>
            <person name="Braus-Stromeyer S.A."/>
            <person name="Caldana C."/>
            <person name="Canovas D."/>
            <person name="Cerqueira G.C."/>
            <person name="Chen F."/>
            <person name="Chen W."/>
            <person name="Choi C."/>
            <person name="Clum A."/>
            <person name="Dos Santos R.A."/>
            <person name="Damasio A.R."/>
            <person name="Diallinas G."/>
            <person name="Emri T."/>
            <person name="Fekete E."/>
            <person name="Flipphi M."/>
            <person name="Freyberg S."/>
            <person name="Gallo A."/>
            <person name="Gournas C."/>
            <person name="Habgood R."/>
            <person name="Hainaut M."/>
            <person name="Harispe M.L."/>
            <person name="Henrissat B."/>
            <person name="Hilden K.S."/>
            <person name="Hope R."/>
            <person name="Hossain A."/>
            <person name="Karabika E."/>
            <person name="Karaffa L."/>
            <person name="Karanyi Z."/>
            <person name="Krasevec N."/>
            <person name="Kuo A."/>
            <person name="Kusch H."/>
            <person name="LaButti K."/>
            <person name="Lagendijk E.L."/>
            <person name="Lapidus A."/>
            <person name="Levasseur A."/>
            <person name="Lindquist E."/>
            <person name="Lipzen A."/>
            <person name="Logrieco A.F."/>
            <person name="MacCabe A."/>
            <person name="Maekelae M.R."/>
            <person name="Malavazi I."/>
            <person name="Melin P."/>
            <person name="Meyer V."/>
            <person name="Mielnichuk N."/>
            <person name="Miskei M."/>
            <person name="Molnar A.P."/>
            <person name="Mule G."/>
            <person name="Ngan C.Y."/>
            <person name="Orejas M."/>
            <person name="Orosz E."/>
            <person name="Ouedraogo J.P."/>
            <person name="Overkamp K.M."/>
            <person name="Park H.-S."/>
            <person name="Perrone G."/>
            <person name="Piumi F."/>
            <person name="Punt P.J."/>
            <person name="Ram A.F."/>
            <person name="Ramon A."/>
            <person name="Rauscher S."/>
            <person name="Record E."/>
            <person name="Riano-Pachon D.M."/>
            <person name="Robert V."/>
            <person name="Roehrig J."/>
            <person name="Ruller R."/>
            <person name="Salamov A."/>
            <person name="Salih N.S."/>
            <person name="Samson R.A."/>
            <person name="Sandor E."/>
            <person name="Sanguinetti M."/>
            <person name="Schuetze T."/>
            <person name="Sepcic K."/>
            <person name="Shelest E."/>
            <person name="Sherlock G."/>
            <person name="Sophianopoulou V."/>
            <person name="Squina F.M."/>
            <person name="Sun H."/>
            <person name="Susca A."/>
            <person name="Todd R.B."/>
            <person name="Tsang A."/>
            <person name="Unkles S.E."/>
            <person name="van de Wiele N."/>
            <person name="van Rossen-Uffink D."/>
            <person name="Oliveira J.V."/>
            <person name="Vesth T.C."/>
            <person name="Visser J."/>
            <person name="Yu J.-H."/>
            <person name="Zhou M."/>
            <person name="Andersen M.R."/>
            <person name="Archer D.B."/>
            <person name="Baker S.E."/>
            <person name="Benoit I."/>
            <person name="Brakhage A.A."/>
            <person name="Braus G.H."/>
            <person name="Fischer R."/>
            <person name="Frisvad J.C."/>
            <person name="Goldman G.H."/>
            <person name="Houbraken J."/>
            <person name="Oakley B."/>
            <person name="Pocsi I."/>
            <person name="Scazzocchio C."/>
            <person name="Seiboth B."/>
            <person name="vanKuyk P.A."/>
            <person name="Wortman J."/>
            <person name="Dyer P.S."/>
            <person name="Grigoriev I.V."/>
        </authorList>
    </citation>
    <scope>NUCLEOTIDE SEQUENCE [LARGE SCALE GENOMIC DNA]</scope>
    <source>
        <strain evidence="4">CBS 516.65</strain>
    </source>
</reference>
<dbReference type="RefSeq" id="XP_022395920.1">
    <property type="nucleotide sequence ID" value="XM_022547848.1"/>
</dbReference>
<feature type="compositionally biased region" description="Low complexity" evidence="1">
    <location>
        <begin position="81"/>
        <end position="93"/>
    </location>
</feature>